<keyword evidence="3" id="KW-0809">Transit peptide</keyword>
<accession>A0A8K0DIP8</accession>
<dbReference type="GO" id="GO:0019843">
    <property type="term" value="F:rRNA binding"/>
    <property type="evidence" value="ECO:0007669"/>
    <property type="project" value="InterPro"/>
</dbReference>
<evidence type="ECO:0000256" key="3">
    <source>
        <dbReference type="ARBA" id="ARBA00022946"/>
    </source>
</evidence>
<name>A0A8K0DIP8_IGNLU</name>
<comment type="caution">
    <text evidence="5">The sequence shown here is derived from an EMBL/GenBank/DDBJ whole genome shotgun (WGS) entry which is preliminary data.</text>
</comment>
<keyword evidence="4" id="KW-0496">Mitochondrion</keyword>
<comment type="subcellular location">
    <subcellularLocation>
        <location evidence="1">Mitochondrion</location>
    </subcellularLocation>
</comment>
<reference evidence="5" key="1">
    <citation type="submission" date="2019-08" db="EMBL/GenBank/DDBJ databases">
        <title>The genome of the North American firefly Photinus pyralis.</title>
        <authorList>
            <consortium name="Photinus pyralis genome working group"/>
            <person name="Fallon T.R."/>
            <person name="Sander Lower S.E."/>
            <person name="Weng J.-K."/>
        </authorList>
    </citation>
    <scope>NUCLEOTIDE SEQUENCE</scope>
    <source>
        <strain evidence="5">TRF0915ILg1</strain>
        <tissue evidence="5">Whole body</tissue>
    </source>
</reference>
<dbReference type="OrthoDB" id="185373at2759"/>
<dbReference type="PANTHER" id="PTHR16276">
    <property type="entry name" value="PENTATRICOPEPTIDE REPEAT DOMAIN-CONTAINING PROTEIN 3"/>
    <property type="match status" value="1"/>
</dbReference>
<dbReference type="Proteomes" id="UP000801492">
    <property type="component" value="Unassembled WGS sequence"/>
</dbReference>
<dbReference type="EMBL" id="VTPC01000806">
    <property type="protein sequence ID" value="KAF2904262.1"/>
    <property type="molecule type" value="Genomic_DNA"/>
</dbReference>
<feature type="non-terminal residue" evidence="5">
    <location>
        <position position="1"/>
    </location>
</feature>
<sequence>MNSLATGIPKIQLSIIRRNLIRLCRTYRLYSTEVKEEIVIPKRIPRSPTDILRALESTIKRDPTAAHYKYHDDPFLTPMSNLAKRTFAMAQEAGRKAAHWVRQENAELFQHQEADPMIKAFIPRVVYNENSEVTEEDLKSAIKNSFVTDAALIYKLLKDKGITIPAETQESLLELLCYHNHEEPLAEEFIEERWFRQSAKGKERQRKIW</sequence>
<gene>
    <name evidence="5" type="ORF">ILUMI_01910</name>
</gene>
<proteinExistence type="predicted"/>
<organism evidence="5 6">
    <name type="scientific">Ignelater luminosus</name>
    <name type="common">Cucubano</name>
    <name type="synonym">Pyrophorus luminosus</name>
    <dbReference type="NCBI Taxonomy" id="2038154"/>
    <lineage>
        <taxon>Eukaryota</taxon>
        <taxon>Metazoa</taxon>
        <taxon>Ecdysozoa</taxon>
        <taxon>Arthropoda</taxon>
        <taxon>Hexapoda</taxon>
        <taxon>Insecta</taxon>
        <taxon>Pterygota</taxon>
        <taxon>Neoptera</taxon>
        <taxon>Endopterygota</taxon>
        <taxon>Coleoptera</taxon>
        <taxon>Polyphaga</taxon>
        <taxon>Elateriformia</taxon>
        <taxon>Elateroidea</taxon>
        <taxon>Elateridae</taxon>
        <taxon>Agrypninae</taxon>
        <taxon>Pyrophorini</taxon>
        <taxon>Ignelater</taxon>
    </lineage>
</organism>
<evidence type="ECO:0000313" key="6">
    <source>
        <dbReference type="Proteomes" id="UP000801492"/>
    </source>
</evidence>
<dbReference type="AlphaFoldDB" id="A0A8K0DIP8"/>
<keyword evidence="2" id="KW-0677">Repeat</keyword>
<evidence type="ECO:0000256" key="4">
    <source>
        <dbReference type="ARBA" id="ARBA00023128"/>
    </source>
</evidence>
<evidence type="ECO:0000256" key="2">
    <source>
        <dbReference type="ARBA" id="ARBA00022737"/>
    </source>
</evidence>
<dbReference type="Pfam" id="PF22330">
    <property type="entry name" value="Rib_mS39_PPR"/>
    <property type="match status" value="1"/>
</dbReference>
<keyword evidence="6" id="KW-1185">Reference proteome</keyword>
<protein>
    <submittedName>
        <fullName evidence="5">Uncharacterized protein</fullName>
    </submittedName>
</protein>
<evidence type="ECO:0000256" key="1">
    <source>
        <dbReference type="ARBA" id="ARBA00004173"/>
    </source>
</evidence>
<dbReference type="PANTHER" id="PTHR16276:SF1">
    <property type="entry name" value="SMALL RIBOSOMAL SUBUNIT PROTEIN MS39"/>
    <property type="match status" value="1"/>
</dbReference>
<dbReference type="GO" id="GO:0043024">
    <property type="term" value="F:ribosomal small subunit binding"/>
    <property type="evidence" value="ECO:0007669"/>
    <property type="project" value="InterPro"/>
</dbReference>
<dbReference type="InterPro" id="IPR055063">
    <property type="entry name" value="Rib_mS39_PPR"/>
</dbReference>
<dbReference type="GO" id="GO:0032543">
    <property type="term" value="P:mitochondrial translation"/>
    <property type="evidence" value="ECO:0007669"/>
    <property type="project" value="InterPro"/>
</dbReference>
<dbReference type="GO" id="GO:0005739">
    <property type="term" value="C:mitochondrion"/>
    <property type="evidence" value="ECO:0007669"/>
    <property type="project" value="UniProtKB-SubCell"/>
</dbReference>
<dbReference type="InterPro" id="IPR037387">
    <property type="entry name" value="PTCD3"/>
</dbReference>
<evidence type="ECO:0000313" key="5">
    <source>
        <dbReference type="EMBL" id="KAF2904262.1"/>
    </source>
</evidence>